<evidence type="ECO:0000313" key="2">
    <source>
        <dbReference type="Proteomes" id="UP000828390"/>
    </source>
</evidence>
<proteinExistence type="predicted"/>
<accession>A0A9D4RAT8</accession>
<dbReference type="Proteomes" id="UP000828390">
    <property type="component" value="Unassembled WGS sequence"/>
</dbReference>
<name>A0A9D4RAT8_DREPO</name>
<organism evidence="1 2">
    <name type="scientific">Dreissena polymorpha</name>
    <name type="common">Zebra mussel</name>
    <name type="synonym">Mytilus polymorpha</name>
    <dbReference type="NCBI Taxonomy" id="45954"/>
    <lineage>
        <taxon>Eukaryota</taxon>
        <taxon>Metazoa</taxon>
        <taxon>Spiralia</taxon>
        <taxon>Lophotrochozoa</taxon>
        <taxon>Mollusca</taxon>
        <taxon>Bivalvia</taxon>
        <taxon>Autobranchia</taxon>
        <taxon>Heteroconchia</taxon>
        <taxon>Euheterodonta</taxon>
        <taxon>Imparidentia</taxon>
        <taxon>Neoheterodontei</taxon>
        <taxon>Myida</taxon>
        <taxon>Dreissenoidea</taxon>
        <taxon>Dreissenidae</taxon>
        <taxon>Dreissena</taxon>
    </lineage>
</organism>
<protein>
    <submittedName>
        <fullName evidence="1">Uncharacterized protein</fullName>
    </submittedName>
</protein>
<evidence type="ECO:0000313" key="1">
    <source>
        <dbReference type="EMBL" id="KAH3859560.1"/>
    </source>
</evidence>
<reference evidence="1" key="1">
    <citation type="journal article" date="2019" name="bioRxiv">
        <title>The Genome of the Zebra Mussel, Dreissena polymorpha: A Resource for Invasive Species Research.</title>
        <authorList>
            <person name="McCartney M.A."/>
            <person name="Auch B."/>
            <person name="Kono T."/>
            <person name="Mallez S."/>
            <person name="Zhang Y."/>
            <person name="Obille A."/>
            <person name="Becker A."/>
            <person name="Abrahante J.E."/>
            <person name="Garbe J."/>
            <person name="Badalamenti J.P."/>
            <person name="Herman A."/>
            <person name="Mangelson H."/>
            <person name="Liachko I."/>
            <person name="Sullivan S."/>
            <person name="Sone E.D."/>
            <person name="Koren S."/>
            <person name="Silverstein K.A.T."/>
            <person name="Beckman K.B."/>
            <person name="Gohl D.M."/>
        </authorList>
    </citation>
    <scope>NUCLEOTIDE SEQUENCE</scope>
    <source>
        <strain evidence="1">Duluth1</strain>
        <tissue evidence="1">Whole animal</tissue>
    </source>
</reference>
<dbReference type="EMBL" id="JAIWYP010000003">
    <property type="protein sequence ID" value="KAH3859560.1"/>
    <property type="molecule type" value="Genomic_DNA"/>
</dbReference>
<dbReference type="AlphaFoldDB" id="A0A9D4RAT8"/>
<reference evidence="1" key="2">
    <citation type="submission" date="2020-11" db="EMBL/GenBank/DDBJ databases">
        <authorList>
            <person name="McCartney M.A."/>
            <person name="Auch B."/>
            <person name="Kono T."/>
            <person name="Mallez S."/>
            <person name="Becker A."/>
            <person name="Gohl D.M."/>
            <person name="Silverstein K.A.T."/>
            <person name="Koren S."/>
            <person name="Bechman K.B."/>
            <person name="Herman A."/>
            <person name="Abrahante J.E."/>
            <person name="Garbe J."/>
        </authorList>
    </citation>
    <scope>NUCLEOTIDE SEQUENCE</scope>
    <source>
        <strain evidence="1">Duluth1</strain>
        <tissue evidence="1">Whole animal</tissue>
    </source>
</reference>
<keyword evidence="2" id="KW-1185">Reference proteome</keyword>
<comment type="caution">
    <text evidence="1">The sequence shown here is derived from an EMBL/GenBank/DDBJ whole genome shotgun (WGS) entry which is preliminary data.</text>
</comment>
<sequence length="73" mass="8046">MPLSPSPLVAMFFNGCKPFCELVQDIIATNLLTKFYENQTITVASKVLTRQILTTDKKVITNAHHGAHCAQVS</sequence>
<gene>
    <name evidence="1" type="ORF">DPMN_102377</name>
</gene>